<dbReference type="SUPFAM" id="SSF103473">
    <property type="entry name" value="MFS general substrate transporter"/>
    <property type="match status" value="1"/>
</dbReference>
<dbReference type="Proteomes" id="UP001596380">
    <property type="component" value="Unassembled WGS sequence"/>
</dbReference>
<feature type="transmembrane region" description="Helical" evidence="5">
    <location>
        <begin position="216"/>
        <end position="234"/>
    </location>
</feature>
<keyword evidence="8" id="KW-1185">Reference proteome</keyword>
<feature type="transmembrane region" description="Helical" evidence="5">
    <location>
        <begin position="318"/>
        <end position="336"/>
    </location>
</feature>
<comment type="subcellular location">
    <subcellularLocation>
        <location evidence="1">Cell membrane</location>
        <topology evidence="1">Multi-pass membrane protein</topology>
    </subcellularLocation>
</comment>
<dbReference type="Gene3D" id="1.20.1720.10">
    <property type="entry name" value="Multidrug resistance protein D"/>
    <property type="match status" value="1"/>
</dbReference>
<evidence type="ECO:0000313" key="8">
    <source>
        <dbReference type="Proteomes" id="UP001596380"/>
    </source>
</evidence>
<feature type="transmembrane region" description="Helical" evidence="5">
    <location>
        <begin position="186"/>
        <end position="204"/>
    </location>
</feature>
<dbReference type="PANTHER" id="PTHR42718">
    <property type="entry name" value="MAJOR FACILITATOR SUPERFAMILY MULTIDRUG TRANSPORTER MFSC"/>
    <property type="match status" value="1"/>
</dbReference>
<evidence type="ECO:0000256" key="3">
    <source>
        <dbReference type="ARBA" id="ARBA00022989"/>
    </source>
</evidence>
<dbReference type="CDD" id="cd17321">
    <property type="entry name" value="MFS_MMR_MDR_like"/>
    <property type="match status" value="1"/>
</dbReference>
<keyword evidence="3 5" id="KW-1133">Transmembrane helix</keyword>
<comment type="caution">
    <text evidence="7">The sequence shown here is derived from an EMBL/GenBank/DDBJ whole genome shotgun (WGS) entry which is preliminary data.</text>
</comment>
<evidence type="ECO:0000256" key="2">
    <source>
        <dbReference type="ARBA" id="ARBA00022692"/>
    </source>
</evidence>
<feature type="transmembrane region" description="Helical" evidence="5">
    <location>
        <begin position="125"/>
        <end position="146"/>
    </location>
</feature>
<protein>
    <submittedName>
        <fullName evidence="7">MFS transporter</fullName>
    </submittedName>
</protein>
<keyword evidence="4 5" id="KW-0472">Membrane</keyword>
<evidence type="ECO:0000256" key="1">
    <source>
        <dbReference type="ARBA" id="ARBA00004651"/>
    </source>
</evidence>
<evidence type="ECO:0000256" key="4">
    <source>
        <dbReference type="ARBA" id="ARBA00023136"/>
    </source>
</evidence>
<feature type="transmembrane region" description="Helical" evidence="5">
    <location>
        <begin position="413"/>
        <end position="437"/>
    </location>
</feature>
<dbReference type="Gene3D" id="1.20.1250.20">
    <property type="entry name" value="MFS general substrate transporter like domains"/>
    <property type="match status" value="1"/>
</dbReference>
<reference evidence="8" key="1">
    <citation type="journal article" date="2019" name="Int. J. Syst. Evol. Microbiol.">
        <title>The Global Catalogue of Microorganisms (GCM) 10K type strain sequencing project: providing services to taxonomists for standard genome sequencing and annotation.</title>
        <authorList>
            <consortium name="The Broad Institute Genomics Platform"/>
            <consortium name="The Broad Institute Genome Sequencing Center for Infectious Disease"/>
            <person name="Wu L."/>
            <person name="Ma J."/>
        </authorList>
    </citation>
    <scope>NUCLEOTIDE SEQUENCE [LARGE SCALE GENOMIC DNA]</scope>
    <source>
        <strain evidence="8">JCM 3369</strain>
    </source>
</reference>
<dbReference type="InterPro" id="IPR011701">
    <property type="entry name" value="MFS"/>
</dbReference>
<accession>A0ABW2CKW9</accession>
<proteinExistence type="predicted"/>
<keyword evidence="2 5" id="KW-0812">Transmembrane</keyword>
<dbReference type="InterPro" id="IPR036259">
    <property type="entry name" value="MFS_trans_sf"/>
</dbReference>
<dbReference type="Pfam" id="PF07690">
    <property type="entry name" value="MFS_1"/>
    <property type="match status" value="1"/>
</dbReference>
<sequence length="494" mass="49441">MVITFESREDLVSTIGIGARPVGRVSPPVTAATVLLGVLALAMSIAGTAVAVPRIGAELGASGAPLQWVVAGYNLTFAAFTLVCGSLADLFGRRRVFVLGASLFTAAALLSAVANGIWLLDAARLLAGVGAAGMMAAGGAILAATFDGAARTRAFAGMGTMAGVGIAIGPSLSGWAVGAFGWRGTFGAYVVAGLVVLAGSLFAPESRADERPRVDRAGALTFIAGLAALMFGIMQGPEHGWGSVPVLAALVAGAVLLAVFGAVERRGDRPVLDLTLVRNVPFMGWCLGTLATSVGFLGVLVFLPTYLQGVNGASTGEAGLLMLMLTAPVLVVPPLGGQLAAKGVSGRALMTGALAMVAAGNAWLMVLHPGIGAVALLGPLLLIGVGMGLSFGITDGQAMGLVERDRAGMAAGFLNTVRGTAEALVIALFGAVLVSLLRASTGSARAAARITAGEIGPTERAAFTDAWQVALGGVAVITALCAVAVCVMLRLSRN</sequence>
<feature type="transmembrane region" description="Helical" evidence="5">
    <location>
        <begin position="96"/>
        <end position="119"/>
    </location>
</feature>
<dbReference type="PANTHER" id="PTHR42718:SF49">
    <property type="entry name" value="EXPORT PROTEIN"/>
    <property type="match status" value="1"/>
</dbReference>
<feature type="transmembrane region" description="Helical" evidence="5">
    <location>
        <begin position="372"/>
        <end position="393"/>
    </location>
</feature>
<feature type="transmembrane region" description="Helical" evidence="5">
    <location>
        <begin position="158"/>
        <end position="180"/>
    </location>
</feature>
<dbReference type="EMBL" id="JBHSXS010000008">
    <property type="protein sequence ID" value="MFC6881333.1"/>
    <property type="molecule type" value="Genomic_DNA"/>
</dbReference>
<dbReference type="RefSeq" id="WP_309239826.1">
    <property type="nucleotide sequence ID" value="NZ_JBHSXE010000001.1"/>
</dbReference>
<feature type="transmembrane region" description="Helical" evidence="5">
    <location>
        <begin position="240"/>
        <end position="263"/>
    </location>
</feature>
<gene>
    <name evidence="7" type="ORF">ACFQKB_16310</name>
</gene>
<dbReference type="PROSITE" id="PS50850">
    <property type="entry name" value="MFS"/>
    <property type="match status" value="1"/>
</dbReference>
<evidence type="ECO:0000313" key="7">
    <source>
        <dbReference type="EMBL" id="MFC6881333.1"/>
    </source>
</evidence>
<feature type="transmembrane region" description="Helical" evidence="5">
    <location>
        <begin position="284"/>
        <end position="306"/>
    </location>
</feature>
<organism evidence="7 8">
    <name type="scientific">Actinomadura yumaensis</name>
    <dbReference type="NCBI Taxonomy" id="111807"/>
    <lineage>
        <taxon>Bacteria</taxon>
        <taxon>Bacillati</taxon>
        <taxon>Actinomycetota</taxon>
        <taxon>Actinomycetes</taxon>
        <taxon>Streptosporangiales</taxon>
        <taxon>Thermomonosporaceae</taxon>
        <taxon>Actinomadura</taxon>
    </lineage>
</organism>
<feature type="domain" description="Major facilitator superfamily (MFS) profile" evidence="6">
    <location>
        <begin position="30"/>
        <end position="494"/>
    </location>
</feature>
<feature type="transmembrane region" description="Helical" evidence="5">
    <location>
        <begin position="466"/>
        <end position="489"/>
    </location>
</feature>
<evidence type="ECO:0000256" key="5">
    <source>
        <dbReference type="SAM" id="Phobius"/>
    </source>
</evidence>
<feature type="transmembrane region" description="Helical" evidence="5">
    <location>
        <begin position="348"/>
        <end position="366"/>
    </location>
</feature>
<evidence type="ECO:0000259" key="6">
    <source>
        <dbReference type="PROSITE" id="PS50850"/>
    </source>
</evidence>
<feature type="transmembrane region" description="Helical" evidence="5">
    <location>
        <begin position="29"/>
        <end position="52"/>
    </location>
</feature>
<name>A0ABW2CKW9_9ACTN</name>
<feature type="transmembrane region" description="Helical" evidence="5">
    <location>
        <begin position="64"/>
        <end position="84"/>
    </location>
</feature>
<dbReference type="InterPro" id="IPR020846">
    <property type="entry name" value="MFS_dom"/>
</dbReference>